<gene>
    <name evidence="2" type="ORF">RchiOBHm_Chr1g0353801</name>
</gene>
<dbReference type="Gramene" id="PRQ57942">
    <property type="protein sequence ID" value="PRQ57942"/>
    <property type="gene ID" value="RchiOBHm_Chr1g0353801"/>
</dbReference>
<feature type="compositionally biased region" description="Polar residues" evidence="1">
    <location>
        <begin position="23"/>
        <end position="37"/>
    </location>
</feature>
<protein>
    <submittedName>
        <fullName evidence="2">Uncharacterized protein</fullName>
    </submittedName>
</protein>
<evidence type="ECO:0000313" key="3">
    <source>
        <dbReference type="Proteomes" id="UP000238479"/>
    </source>
</evidence>
<evidence type="ECO:0000256" key="1">
    <source>
        <dbReference type="SAM" id="MobiDB-lite"/>
    </source>
</evidence>
<organism evidence="2 3">
    <name type="scientific">Rosa chinensis</name>
    <name type="common">China rose</name>
    <dbReference type="NCBI Taxonomy" id="74649"/>
    <lineage>
        <taxon>Eukaryota</taxon>
        <taxon>Viridiplantae</taxon>
        <taxon>Streptophyta</taxon>
        <taxon>Embryophyta</taxon>
        <taxon>Tracheophyta</taxon>
        <taxon>Spermatophyta</taxon>
        <taxon>Magnoliopsida</taxon>
        <taxon>eudicotyledons</taxon>
        <taxon>Gunneridae</taxon>
        <taxon>Pentapetalae</taxon>
        <taxon>rosids</taxon>
        <taxon>fabids</taxon>
        <taxon>Rosales</taxon>
        <taxon>Rosaceae</taxon>
        <taxon>Rosoideae</taxon>
        <taxon>Rosoideae incertae sedis</taxon>
        <taxon>Rosa</taxon>
    </lineage>
</organism>
<evidence type="ECO:0000313" key="2">
    <source>
        <dbReference type="EMBL" id="PRQ57942.1"/>
    </source>
</evidence>
<reference evidence="2 3" key="1">
    <citation type="journal article" date="2018" name="Nat. Genet.">
        <title>The Rosa genome provides new insights in the design of modern roses.</title>
        <authorList>
            <person name="Bendahmane M."/>
        </authorList>
    </citation>
    <scope>NUCLEOTIDE SEQUENCE [LARGE SCALE GENOMIC DNA]</scope>
    <source>
        <strain evidence="3">cv. Old Blush</strain>
    </source>
</reference>
<dbReference type="EMBL" id="PDCK01000039">
    <property type="protein sequence ID" value="PRQ57942.1"/>
    <property type="molecule type" value="Genomic_DNA"/>
</dbReference>
<sequence>MQRGDVKPEPCAIQRKQGREISQDCSQTTKIQKSRTSATETQEWEQLYMPLKICSSISMAKQKATTLGRNPAEYIIGTFILL</sequence>
<dbReference type="AlphaFoldDB" id="A0A2P6SGZ4"/>
<accession>A0A2P6SGZ4</accession>
<name>A0A2P6SGZ4_ROSCH</name>
<dbReference type="Proteomes" id="UP000238479">
    <property type="component" value="Chromosome 1"/>
</dbReference>
<comment type="caution">
    <text evidence="2">The sequence shown here is derived from an EMBL/GenBank/DDBJ whole genome shotgun (WGS) entry which is preliminary data.</text>
</comment>
<proteinExistence type="predicted"/>
<keyword evidence="3" id="KW-1185">Reference proteome</keyword>
<feature type="region of interest" description="Disordered" evidence="1">
    <location>
        <begin position="1"/>
        <end position="37"/>
    </location>
</feature>